<gene>
    <name evidence="1" type="ORF">EGK_09207</name>
</gene>
<dbReference type="Proteomes" id="UP000013456">
    <property type="component" value="Chromosome 17"/>
</dbReference>
<reference evidence="1" key="1">
    <citation type="journal article" date="2011" name="Nat. Biotechnol.">
        <title>Genome sequencing and comparison of two nonhuman primate animal models, the cynomolgus and Chinese rhesus macaques.</title>
        <authorList>
            <person name="Yan G."/>
            <person name="Zhang G."/>
            <person name="Fang X."/>
            <person name="Zhang Y."/>
            <person name="Li C."/>
            <person name="Ling F."/>
            <person name="Cooper D.N."/>
            <person name="Li Q."/>
            <person name="Li Y."/>
            <person name="van Gool A.J."/>
            <person name="Du H."/>
            <person name="Chen J."/>
            <person name="Chen R."/>
            <person name="Zhang P."/>
            <person name="Huang Z."/>
            <person name="Thompson J.R."/>
            <person name="Meng Y."/>
            <person name="Bai Y."/>
            <person name="Wang J."/>
            <person name="Zhuo M."/>
            <person name="Wang T."/>
            <person name="Huang Y."/>
            <person name="Wei L."/>
            <person name="Li J."/>
            <person name="Wang Z."/>
            <person name="Hu H."/>
            <person name="Yang P."/>
            <person name="Le L."/>
            <person name="Stenson P.D."/>
            <person name="Li B."/>
            <person name="Liu X."/>
            <person name="Ball E.V."/>
            <person name="An N."/>
            <person name="Huang Q."/>
            <person name="Zhang Y."/>
            <person name="Fan W."/>
            <person name="Zhang X."/>
            <person name="Li Y."/>
            <person name="Wang W."/>
            <person name="Katze M.G."/>
            <person name="Su B."/>
            <person name="Nielsen R."/>
            <person name="Yang H."/>
            <person name="Wang J."/>
            <person name="Wang X."/>
            <person name="Wang J."/>
        </authorList>
    </citation>
    <scope>NUCLEOTIDE SEQUENCE [LARGE SCALE GENOMIC DNA]</scope>
    <source>
        <strain evidence="1">CR-5</strain>
    </source>
</reference>
<dbReference type="AlphaFoldDB" id="G7NJV5"/>
<proteinExistence type="predicted"/>
<dbReference type="EMBL" id="CM001269">
    <property type="protein sequence ID" value="EHH28922.1"/>
    <property type="molecule type" value="Genomic_DNA"/>
</dbReference>
<feature type="non-terminal residue" evidence="1">
    <location>
        <position position="1"/>
    </location>
</feature>
<protein>
    <submittedName>
        <fullName evidence="1">Uncharacterized protein</fullName>
    </submittedName>
</protein>
<organism evidence="1">
    <name type="scientific">Macaca mulatta</name>
    <name type="common">Rhesus macaque</name>
    <dbReference type="NCBI Taxonomy" id="9544"/>
    <lineage>
        <taxon>Eukaryota</taxon>
        <taxon>Metazoa</taxon>
        <taxon>Chordata</taxon>
        <taxon>Craniata</taxon>
        <taxon>Vertebrata</taxon>
        <taxon>Euteleostomi</taxon>
        <taxon>Mammalia</taxon>
        <taxon>Eutheria</taxon>
        <taxon>Euarchontoglires</taxon>
        <taxon>Primates</taxon>
        <taxon>Haplorrhini</taxon>
        <taxon>Catarrhini</taxon>
        <taxon>Cercopithecidae</taxon>
        <taxon>Cercopithecinae</taxon>
        <taxon>Macaca</taxon>
    </lineage>
</organism>
<sequence length="72" mass="8763">KRWVRTRPLPTAPPDWDYARIRRELIPEAWRRFPNRPPLLSLTGPDFSEAHLAYMKRWLWKARHPRPVHSLV</sequence>
<accession>G7NJV5</accession>
<feature type="non-terminal residue" evidence="1">
    <location>
        <position position="72"/>
    </location>
</feature>
<name>G7NJV5_MACMU</name>
<evidence type="ECO:0000313" key="1">
    <source>
        <dbReference type="EMBL" id="EHH28922.1"/>
    </source>
</evidence>